<keyword evidence="5" id="KW-0175">Coiled coil</keyword>
<dbReference type="KEGG" id="samy:DB32_007181"/>
<evidence type="ECO:0000256" key="5">
    <source>
        <dbReference type="SAM" id="Coils"/>
    </source>
</evidence>
<evidence type="ECO:0000256" key="2">
    <source>
        <dbReference type="ARBA" id="ARBA00023125"/>
    </source>
</evidence>
<dbReference type="InterPro" id="IPR036244">
    <property type="entry name" value="TipA-like_antibiotic-bd"/>
</dbReference>
<dbReference type="InterPro" id="IPR000551">
    <property type="entry name" value="MerR-type_HTH_dom"/>
</dbReference>
<dbReference type="GO" id="GO:0003677">
    <property type="term" value="F:DNA binding"/>
    <property type="evidence" value="ECO:0007669"/>
    <property type="project" value="UniProtKB-KW"/>
</dbReference>
<dbReference type="Pfam" id="PF13411">
    <property type="entry name" value="MerR_1"/>
    <property type="match status" value="1"/>
</dbReference>
<keyword evidence="4" id="KW-0804">Transcription</keyword>
<evidence type="ECO:0000313" key="8">
    <source>
        <dbReference type="Proteomes" id="UP000034883"/>
    </source>
</evidence>
<dbReference type="Pfam" id="PF07739">
    <property type="entry name" value="TipAS"/>
    <property type="match status" value="1"/>
</dbReference>
<dbReference type="Gene3D" id="1.10.490.50">
    <property type="entry name" value="Antibiotic binding domain of TipA-like multidrug resistance regulators"/>
    <property type="match status" value="1"/>
</dbReference>
<dbReference type="SMART" id="SM00422">
    <property type="entry name" value="HTH_MERR"/>
    <property type="match status" value="1"/>
</dbReference>
<sequence length="252" mass="28779">MADDAKLWKVGDLARATGISVRTLHWYEKVGLLRPARRTRAGHRVYGERELMRIQQILSLRAVGMSLDEIRALLARRDASPLDAIERHLARAKELIAEQQRLVVRLERVALALRAGSKVSAEDLLRTIEETVMIEKYYDEEQRKQLEQRRVEVGEERIREVEQAWPLLIAEAKQAMDEGVDPADPRMQSIASRWMALVREFTGGDRGIHESLGRMWKSEPSLAQRNGMDPALFEHVGRAIRIANGGKDWTGE</sequence>
<evidence type="ECO:0000256" key="4">
    <source>
        <dbReference type="ARBA" id="ARBA00023163"/>
    </source>
</evidence>
<feature type="domain" description="HTH merR-type" evidence="6">
    <location>
        <begin position="7"/>
        <end position="76"/>
    </location>
</feature>
<dbReference type="PANTHER" id="PTHR30204">
    <property type="entry name" value="REDOX-CYCLING DRUG-SENSING TRANSCRIPTIONAL ACTIVATOR SOXR"/>
    <property type="match status" value="1"/>
</dbReference>
<dbReference type="InterPro" id="IPR047057">
    <property type="entry name" value="MerR_fam"/>
</dbReference>
<proteinExistence type="predicted"/>
<dbReference type="PROSITE" id="PS50937">
    <property type="entry name" value="HTH_MERR_2"/>
    <property type="match status" value="1"/>
</dbReference>
<dbReference type="SUPFAM" id="SSF46955">
    <property type="entry name" value="Putative DNA-binding domain"/>
    <property type="match status" value="1"/>
</dbReference>
<dbReference type="InterPro" id="IPR012925">
    <property type="entry name" value="TipAS_dom"/>
</dbReference>
<evidence type="ECO:0000313" key="7">
    <source>
        <dbReference type="EMBL" id="AKF10032.1"/>
    </source>
</evidence>
<keyword evidence="1" id="KW-0805">Transcription regulation</keyword>
<dbReference type="PRINTS" id="PR00040">
    <property type="entry name" value="HTHMERR"/>
</dbReference>
<keyword evidence="8" id="KW-1185">Reference proteome</keyword>
<gene>
    <name evidence="7" type="ORF">DB32_007181</name>
</gene>
<dbReference type="PROSITE" id="PS00552">
    <property type="entry name" value="HTH_MERR_1"/>
    <property type="match status" value="1"/>
</dbReference>
<evidence type="ECO:0000256" key="3">
    <source>
        <dbReference type="ARBA" id="ARBA00023159"/>
    </source>
</evidence>
<keyword evidence="2" id="KW-0238">DNA-binding</keyword>
<accession>A0A0F6YL72</accession>
<dbReference type="STRING" id="927083.DB32_007181"/>
<dbReference type="AlphaFoldDB" id="A0A0F6YL72"/>
<dbReference type="SUPFAM" id="SSF89082">
    <property type="entry name" value="Antibiotic binding domain of TipA-like multidrug resistance regulators"/>
    <property type="match status" value="1"/>
</dbReference>
<reference evidence="7 8" key="1">
    <citation type="submission" date="2015-03" db="EMBL/GenBank/DDBJ databases">
        <title>Genome assembly of Sandaracinus amylolyticus DSM 53668.</title>
        <authorList>
            <person name="Sharma G."/>
            <person name="Subramanian S."/>
        </authorList>
    </citation>
    <scope>NUCLEOTIDE SEQUENCE [LARGE SCALE GENOMIC DNA]</scope>
    <source>
        <strain evidence="7 8">DSM 53668</strain>
    </source>
</reference>
<keyword evidence="3" id="KW-0010">Activator</keyword>
<dbReference type="GO" id="GO:0003700">
    <property type="term" value="F:DNA-binding transcription factor activity"/>
    <property type="evidence" value="ECO:0007669"/>
    <property type="project" value="InterPro"/>
</dbReference>
<dbReference type="EMBL" id="CP011125">
    <property type="protein sequence ID" value="AKF10032.1"/>
    <property type="molecule type" value="Genomic_DNA"/>
</dbReference>
<evidence type="ECO:0000259" key="6">
    <source>
        <dbReference type="PROSITE" id="PS50937"/>
    </source>
</evidence>
<organism evidence="7 8">
    <name type="scientific">Sandaracinus amylolyticus</name>
    <dbReference type="NCBI Taxonomy" id="927083"/>
    <lineage>
        <taxon>Bacteria</taxon>
        <taxon>Pseudomonadati</taxon>
        <taxon>Myxococcota</taxon>
        <taxon>Polyangia</taxon>
        <taxon>Polyangiales</taxon>
        <taxon>Sandaracinaceae</taxon>
        <taxon>Sandaracinus</taxon>
    </lineage>
</organism>
<dbReference type="Proteomes" id="UP000034883">
    <property type="component" value="Chromosome"/>
</dbReference>
<dbReference type="Gene3D" id="1.10.1660.10">
    <property type="match status" value="1"/>
</dbReference>
<protein>
    <submittedName>
        <fullName evidence="7">Transcriptional regulator</fullName>
    </submittedName>
</protein>
<dbReference type="PANTHER" id="PTHR30204:SF90">
    <property type="entry name" value="HTH-TYPE TRANSCRIPTIONAL ACTIVATOR MTA"/>
    <property type="match status" value="1"/>
</dbReference>
<dbReference type="RefSeq" id="WP_053237033.1">
    <property type="nucleotide sequence ID" value="NZ_CP011125.1"/>
</dbReference>
<dbReference type="CDD" id="cd01106">
    <property type="entry name" value="HTH_TipAL-Mta"/>
    <property type="match status" value="1"/>
</dbReference>
<name>A0A0F6YL72_9BACT</name>
<feature type="coiled-coil region" evidence="5">
    <location>
        <begin position="82"/>
        <end position="109"/>
    </location>
</feature>
<evidence type="ECO:0000256" key="1">
    <source>
        <dbReference type="ARBA" id="ARBA00023015"/>
    </source>
</evidence>
<dbReference type="OrthoDB" id="9792348at2"/>
<dbReference type="InterPro" id="IPR009061">
    <property type="entry name" value="DNA-bd_dom_put_sf"/>
</dbReference>